<dbReference type="Proteomes" id="UP001143981">
    <property type="component" value="Unassembled WGS sequence"/>
</dbReference>
<name>A0A9W7YAM0_9FUNG</name>
<feature type="region of interest" description="Disordered" evidence="1">
    <location>
        <begin position="109"/>
        <end position="129"/>
    </location>
</feature>
<reference evidence="2" key="1">
    <citation type="submission" date="2022-07" db="EMBL/GenBank/DDBJ databases">
        <title>Phylogenomic reconstructions and comparative analyses of Kickxellomycotina fungi.</title>
        <authorList>
            <person name="Reynolds N.K."/>
            <person name="Stajich J.E."/>
            <person name="Barry K."/>
            <person name="Grigoriev I.V."/>
            <person name="Crous P."/>
            <person name="Smith M.E."/>
        </authorList>
    </citation>
    <scope>NUCLEOTIDE SEQUENCE</scope>
    <source>
        <strain evidence="2">BCRC 34381</strain>
    </source>
</reference>
<evidence type="ECO:0000256" key="1">
    <source>
        <dbReference type="SAM" id="MobiDB-lite"/>
    </source>
</evidence>
<feature type="region of interest" description="Disordered" evidence="1">
    <location>
        <begin position="30"/>
        <end position="72"/>
    </location>
</feature>
<evidence type="ECO:0000313" key="2">
    <source>
        <dbReference type="EMBL" id="KAJ1728785.1"/>
    </source>
</evidence>
<dbReference type="OrthoDB" id="10575159at2759"/>
<dbReference type="AlphaFoldDB" id="A0A9W7YAM0"/>
<dbReference type="EMBL" id="JANBOI010000740">
    <property type="protein sequence ID" value="KAJ1728785.1"/>
    <property type="molecule type" value="Genomic_DNA"/>
</dbReference>
<organism evidence="2 3">
    <name type="scientific">Coemansia biformis</name>
    <dbReference type="NCBI Taxonomy" id="1286918"/>
    <lineage>
        <taxon>Eukaryota</taxon>
        <taxon>Fungi</taxon>
        <taxon>Fungi incertae sedis</taxon>
        <taxon>Zoopagomycota</taxon>
        <taxon>Kickxellomycotina</taxon>
        <taxon>Kickxellomycetes</taxon>
        <taxon>Kickxellales</taxon>
        <taxon>Kickxellaceae</taxon>
        <taxon>Coemansia</taxon>
    </lineage>
</organism>
<accession>A0A9W7YAM0</accession>
<protein>
    <submittedName>
        <fullName evidence="2">Uncharacterized protein</fullName>
    </submittedName>
</protein>
<gene>
    <name evidence="2" type="ORF">LPJ61_003851</name>
</gene>
<comment type="caution">
    <text evidence="2">The sequence shown here is derived from an EMBL/GenBank/DDBJ whole genome shotgun (WGS) entry which is preliminary data.</text>
</comment>
<feature type="non-terminal residue" evidence="2">
    <location>
        <position position="129"/>
    </location>
</feature>
<proteinExistence type="predicted"/>
<keyword evidence="3" id="KW-1185">Reference proteome</keyword>
<evidence type="ECO:0000313" key="3">
    <source>
        <dbReference type="Proteomes" id="UP001143981"/>
    </source>
</evidence>
<sequence>MEHDGSAVELRNLATRRAAPRRRIELPAIDTSVRLTNMGGSRSMPPSPTGGLDARHHAFGARPPSVPRASGDMTALREYIGAPTPRTGHAQSGRMTKVPHYGRLRSVTARVLRMADPRASARQQQSEDR</sequence>